<dbReference type="FunFam" id="3.10.20.810:FF:000001">
    <property type="entry name" value="Histidine biosynthesis bifunctional protein HisIE"/>
    <property type="match status" value="1"/>
</dbReference>
<dbReference type="AlphaFoldDB" id="K9VNK3"/>
<keyword evidence="8 11" id="KW-0028">Amino-acid biosynthesis</keyword>
<keyword evidence="14" id="KW-1185">Reference proteome</keyword>
<evidence type="ECO:0000313" key="14">
    <source>
        <dbReference type="Proteomes" id="UP000010478"/>
    </source>
</evidence>
<comment type="subunit">
    <text evidence="11">Homodimer.</text>
</comment>
<dbReference type="Gene3D" id="3.10.20.810">
    <property type="entry name" value="Phosphoribosyl-AMP cyclohydrolase"/>
    <property type="match status" value="1"/>
</dbReference>
<protein>
    <recommendedName>
        <fullName evidence="11">Phosphoribosyl-AMP cyclohydrolase</fullName>
        <shortName evidence="11">PRA-CH</shortName>
        <ecNumber evidence="11">3.5.4.19</ecNumber>
    </recommendedName>
</protein>
<dbReference type="GO" id="GO:0005737">
    <property type="term" value="C:cytoplasm"/>
    <property type="evidence" value="ECO:0007669"/>
    <property type="project" value="UniProtKB-SubCell"/>
</dbReference>
<comment type="pathway">
    <text evidence="3 11">Amino-acid biosynthesis; L-histidine biosynthesis; L-histidine from 5-phospho-alpha-D-ribose 1-diphosphate: step 3/9.</text>
</comment>
<dbReference type="GO" id="GO:0004635">
    <property type="term" value="F:phosphoribosyl-AMP cyclohydrolase activity"/>
    <property type="evidence" value="ECO:0007669"/>
    <property type="project" value="UniProtKB-UniRule"/>
</dbReference>
<keyword evidence="9 11" id="KW-0378">Hydrolase</keyword>
<evidence type="ECO:0000256" key="6">
    <source>
        <dbReference type="ARBA" id="ARBA00008299"/>
    </source>
</evidence>
<feature type="binding site" evidence="11">
    <location>
        <position position="84"/>
    </location>
    <ligand>
        <name>Mg(2+)</name>
        <dbReference type="ChEBI" id="CHEBI:18420"/>
    </ligand>
</feature>
<comment type="similarity">
    <text evidence="6">In the N-terminal section; belongs to the PRA-CH family.</text>
</comment>
<dbReference type="STRING" id="179408.Osc7112_5273"/>
<dbReference type="UniPathway" id="UPA00031">
    <property type="reaction ID" value="UER00008"/>
</dbReference>
<evidence type="ECO:0000256" key="3">
    <source>
        <dbReference type="ARBA" id="ARBA00005169"/>
    </source>
</evidence>
<keyword evidence="11" id="KW-0862">Zinc</keyword>
<dbReference type="PANTHER" id="PTHR42945">
    <property type="entry name" value="HISTIDINE BIOSYNTHESIS BIFUNCTIONAL PROTEIN"/>
    <property type="match status" value="1"/>
</dbReference>
<evidence type="ECO:0000256" key="5">
    <source>
        <dbReference type="ARBA" id="ARBA00007731"/>
    </source>
</evidence>
<dbReference type="PATRIC" id="fig|179408.3.peg.6585"/>
<comment type="similarity">
    <text evidence="11">Belongs to the PRA-CH family.</text>
</comment>
<dbReference type="OrthoDB" id="9795769at2"/>
<dbReference type="InterPro" id="IPR026660">
    <property type="entry name" value="PRA-CH"/>
</dbReference>
<feature type="binding site" evidence="11">
    <location>
        <position position="82"/>
    </location>
    <ligand>
        <name>Mg(2+)</name>
        <dbReference type="ChEBI" id="CHEBI:18420"/>
    </ligand>
</feature>
<dbReference type="InterPro" id="IPR002496">
    <property type="entry name" value="PRib_AMP_CycHydrolase_dom"/>
</dbReference>
<evidence type="ECO:0000256" key="10">
    <source>
        <dbReference type="ARBA" id="ARBA00023102"/>
    </source>
</evidence>
<dbReference type="GO" id="GO:0000105">
    <property type="term" value="P:L-histidine biosynthetic process"/>
    <property type="evidence" value="ECO:0007669"/>
    <property type="project" value="UniProtKB-UniRule"/>
</dbReference>
<dbReference type="EC" id="3.5.4.19" evidence="11"/>
<feature type="binding site" evidence="11">
    <location>
        <position position="98"/>
    </location>
    <ligand>
        <name>Zn(2+)</name>
        <dbReference type="ChEBI" id="CHEBI:29105"/>
        <note>ligand shared between dimeric partners</note>
    </ligand>
</feature>
<comment type="cofactor">
    <cofactor evidence="11">
        <name>Zn(2+)</name>
        <dbReference type="ChEBI" id="CHEBI:29105"/>
    </cofactor>
    <text evidence="11">Binds 1 zinc ion per subunit.</text>
</comment>
<dbReference type="GO" id="GO:0008270">
    <property type="term" value="F:zinc ion binding"/>
    <property type="evidence" value="ECO:0007669"/>
    <property type="project" value="UniProtKB-UniRule"/>
</dbReference>
<evidence type="ECO:0000256" key="9">
    <source>
        <dbReference type="ARBA" id="ARBA00022801"/>
    </source>
</evidence>
<dbReference type="InterPro" id="IPR038019">
    <property type="entry name" value="PRib_AMP_CycHydrolase_sf"/>
</dbReference>
<dbReference type="NCBIfam" id="NF000768">
    <property type="entry name" value="PRK00051.1"/>
    <property type="match status" value="1"/>
</dbReference>
<dbReference type="KEGG" id="oni:Osc7112_5273"/>
<comment type="catalytic activity">
    <reaction evidence="1 11">
        <text>1-(5-phospho-beta-D-ribosyl)-5'-AMP + H2O = 1-(5-phospho-beta-D-ribosyl)-5-[(5-phospho-beta-D-ribosylamino)methylideneamino]imidazole-4-carboxamide</text>
        <dbReference type="Rhea" id="RHEA:20049"/>
        <dbReference type="ChEBI" id="CHEBI:15377"/>
        <dbReference type="ChEBI" id="CHEBI:58435"/>
        <dbReference type="ChEBI" id="CHEBI:59457"/>
        <dbReference type="EC" id="3.5.4.19"/>
    </reaction>
</comment>
<keyword evidence="7 11" id="KW-0963">Cytoplasm</keyword>
<comment type="function">
    <text evidence="11">Catalyzes the hydrolysis of the adenine ring of phosphoribosyl-AMP.</text>
</comment>
<keyword evidence="10 11" id="KW-0368">Histidine biosynthesis</keyword>
<dbReference type="SUPFAM" id="SSF141734">
    <property type="entry name" value="HisI-like"/>
    <property type="match status" value="1"/>
</dbReference>
<comment type="pathway">
    <text evidence="4">Amino-acid biosynthesis; L-histidine biosynthesis; L-histidine from 5-phospho-alpha-D-ribose 1-diphosphate: step 2/9.</text>
</comment>
<dbReference type="Pfam" id="PF01502">
    <property type="entry name" value="PRA-CH"/>
    <property type="match status" value="1"/>
</dbReference>
<evidence type="ECO:0000256" key="8">
    <source>
        <dbReference type="ARBA" id="ARBA00022605"/>
    </source>
</evidence>
<dbReference type="Proteomes" id="UP000010478">
    <property type="component" value="Chromosome"/>
</dbReference>
<evidence type="ECO:0000256" key="1">
    <source>
        <dbReference type="ARBA" id="ARBA00000024"/>
    </source>
</evidence>
<reference evidence="13 14" key="1">
    <citation type="submission" date="2012-05" db="EMBL/GenBank/DDBJ databases">
        <title>Finished chromosome of genome of Oscillatoria sp. PCC 7112.</title>
        <authorList>
            <consortium name="US DOE Joint Genome Institute"/>
            <person name="Gugger M."/>
            <person name="Coursin T."/>
            <person name="Rippka R."/>
            <person name="Tandeau De Marsac N."/>
            <person name="Huntemann M."/>
            <person name="Wei C.-L."/>
            <person name="Han J."/>
            <person name="Detter J.C."/>
            <person name="Han C."/>
            <person name="Tapia R."/>
            <person name="Davenport K."/>
            <person name="Daligault H."/>
            <person name="Erkkila T."/>
            <person name="Gu W."/>
            <person name="Munk A.C.C."/>
            <person name="Teshima H."/>
            <person name="Xu Y."/>
            <person name="Chain P."/>
            <person name="Chen A."/>
            <person name="Krypides N."/>
            <person name="Mavromatis K."/>
            <person name="Markowitz V."/>
            <person name="Szeto E."/>
            <person name="Ivanova N."/>
            <person name="Mikhailova N."/>
            <person name="Ovchinnikova G."/>
            <person name="Pagani I."/>
            <person name="Pati A."/>
            <person name="Goodwin L."/>
            <person name="Peters L."/>
            <person name="Pitluck S."/>
            <person name="Woyke T."/>
            <person name="Kerfeld C."/>
        </authorList>
    </citation>
    <scope>NUCLEOTIDE SEQUENCE [LARGE SCALE GENOMIC DNA]</scope>
    <source>
        <strain evidence="13 14">PCC 7112</strain>
    </source>
</reference>
<dbReference type="HOGENOM" id="CLU_048577_5_3_3"/>
<evidence type="ECO:0000313" key="13">
    <source>
        <dbReference type="EMBL" id="AFZ09521.1"/>
    </source>
</evidence>
<dbReference type="eggNOG" id="COG0139">
    <property type="taxonomic scope" value="Bacteria"/>
</dbReference>
<feature type="binding site" evidence="11">
    <location>
        <position position="105"/>
    </location>
    <ligand>
        <name>Zn(2+)</name>
        <dbReference type="ChEBI" id="CHEBI:29105"/>
        <note>ligand shared between dimeric partners</note>
    </ligand>
</feature>
<gene>
    <name evidence="11" type="primary">hisI</name>
    <name evidence="13" type="ORF">Osc7112_5273</name>
</gene>
<organism evidence="13 14">
    <name type="scientific">Phormidium nigroviride PCC 7112</name>
    <dbReference type="NCBI Taxonomy" id="179408"/>
    <lineage>
        <taxon>Bacteria</taxon>
        <taxon>Bacillati</taxon>
        <taxon>Cyanobacteriota</taxon>
        <taxon>Cyanophyceae</taxon>
        <taxon>Oscillatoriophycideae</taxon>
        <taxon>Oscillatoriales</taxon>
        <taxon>Oscillatoriaceae</taxon>
        <taxon>Phormidium</taxon>
    </lineage>
</organism>
<keyword evidence="11" id="KW-0479">Metal-binding</keyword>
<name>K9VNK3_9CYAN</name>
<accession>K9VNK3</accession>
<feature type="domain" description="Phosphoribosyl-AMP cyclohydrolase" evidence="12">
    <location>
        <begin position="33"/>
        <end position="107"/>
    </location>
</feature>
<evidence type="ECO:0000259" key="12">
    <source>
        <dbReference type="Pfam" id="PF01502"/>
    </source>
</evidence>
<dbReference type="PANTHER" id="PTHR42945:SF1">
    <property type="entry name" value="HISTIDINE BIOSYNTHESIS BIFUNCTIONAL PROTEIN HIS7"/>
    <property type="match status" value="1"/>
</dbReference>
<comment type="similarity">
    <text evidence="5">In the C-terminal section; belongs to the PRA-PH family.</text>
</comment>
<proteinExistence type="inferred from homology"/>
<evidence type="ECO:0000256" key="4">
    <source>
        <dbReference type="ARBA" id="ARBA00005204"/>
    </source>
</evidence>
<dbReference type="GO" id="GO:0004636">
    <property type="term" value="F:phosphoribosyl-ATP diphosphatase activity"/>
    <property type="evidence" value="ECO:0007669"/>
    <property type="project" value="UniProtKB-EC"/>
</dbReference>
<feature type="binding site" evidence="11">
    <location>
        <position position="81"/>
    </location>
    <ligand>
        <name>Zn(2+)</name>
        <dbReference type="ChEBI" id="CHEBI:29105"/>
        <note>ligand shared between dimeric partners</note>
    </ligand>
</feature>
<feature type="binding site" evidence="11">
    <location>
        <position position="80"/>
    </location>
    <ligand>
        <name>Mg(2+)</name>
        <dbReference type="ChEBI" id="CHEBI:18420"/>
    </ligand>
</feature>
<dbReference type="GO" id="GO:0000287">
    <property type="term" value="F:magnesium ion binding"/>
    <property type="evidence" value="ECO:0007669"/>
    <property type="project" value="UniProtKB-UniRule"/>
</dbReference>
<comment type="cofactor">
    <cofactor evidence="11">
        <name>Mg(2+)</name>
        <dbReference type="ChEBI" id="CHEBI:18420"/>
    </cofactor>
    <text evidence="11">Binds 1 Mg(2+) ion per subunit.</text>
</comment>
<evidence type="ECO:0000256" key="7">
    <source>
        <dbReference type="ARBA" id="ARBA00022490"/>
    </source>
</evidence>
<evidence type="ECO:0000256" key="11">
    <source>
        <dbReference type="HAMAP-Rule" id="MF_01021"/>
    </source>
</evidence>
<comment type="catalytic activity">
    <reaction evidence="2">
        <text>1-(5-phospho-beta-D-ribosyl)-ATP + H2O = 1-(5-phospho-beta-D-ribosyl)-5'-AMP + diphosphate + H(+)</text>
        <dbReference type="Rhea" id="RHEA:22828"/>
        <dbReference type="ChEBI" id="CHEBI:15377"/>
        <dbReference type="ChEBI" id="CHEBI:15378"/>
        <dbReference type="ChEBI" id="CHEBI:33019"/>
        <dbReference type="ChEBI" id="CHEBI:59457"/>
        <dbReference type="ChEBI" id="CHEBI:73183"/>
        <dbReference type="EC" id="3.6.1.31"/>
    </reaction>
</comment>
<comment type="subcellular location">
    <subcellularLocation>
        <location evidence="11">Cytoplasm</location>
    </subcellularLocation>
</comment>
<dbReference type="EMBL" id="CP003614">
    <property type="protein sequence ID" value="AFZ09521.1"/>
    <property type="molecule type" value="Genomic_DNA"/>
</dbReference>
<keyword evidence="11" id="KW-0460">Magnesium</keyword>
<dbReference type="HAMAP" id="MF_01021">
    <property type="entry name" value="HisI"/>
    <property type="match status" value="1"/>
</dbReference>
<dbReference type="RefSeq" id="WP_015178735.1">
    <property type="nucleotide sequence ID" value="NC_019729.1"/>
</dbReference>
<sequence length="117" mass="13348">MDQKYLWIEALKFNDRGLIPAIAQDDRDGTILMMAWMNKESIKQTLATGEAHYWSRSRSEFWHKGATSGHIQKVKQIFYDCDADTILLKIEQIGAIACHTGVRSCFFNSVALPLRAN</sequence>
<evidence type="ECO:0000256" key="2">
    <source>
        <dbReference type="ARBA" id="ARBA00001460"/>
    </source>
</evidence>